<dbReference type="Pfam" id="PF20501">
    <property type="entry name" value="MbhE"/>
    <property type="match status" value="1"/>
</dbReference>
<keyword evidence="5 7" id="KW-1133">Transmembrane helix</keyword>
<keyword evidence="3" id="KW-1003">Cell membrane</keyword>
<evidence type="ECO:0000256" key="2">
    <source>
        <dbReference type="ARBA" id="ARBA00022448"/>
    </source>
</evidence>
<comment type="subcellular location">
    <subcellularLocation>
        <location evidence="1">Cell membrane</location>
        <topology evidence="1">Multi-pass membrane protein</topology>
    </subcellularLocation>
</comment>
<name>A0ABP3WXZ1_9ALTE</name>
<dbReference type="Proteomes" id="UP001500359">
    <property type="component" value="Unassembled WGS sequence"/>
</dbReference>
<dbReference type="InterPro" id="IPR046806">
    <property type="entry name" value="MrpA_C/MbhE"/>
</dbReference>
<proteinExistence type="predicted"/>
<protein>
    <submittedName>
        <fullName evidence="10">DUF4040 domain-containing protein</fullName>
    </submittedName>
</protein>
<dbReference type="PANTHER" id="PTHR43373:SF1">
    <property type="entry name" value="NA(+)_H(+) ANTIPORTER SUBUNIT A"/>
    <property type="match status" value="1"/>
</dbReference>
<evidence type="ECO:0000313" key="10">
    <source>
        <dbReference type="EMBL" id="GAA0858204.1"/>
    </source>
</evidence>
<evidence type="ECO:0000256" key="5">
    <source>
        <dbReference type="ARBA" id="ARBA00022989"/>
    </source>
</evidence>
<dbReference type="InterPro" id="IPR025383">
    <property type="entry name" value="MrpA_C/MbhD"/>
</dbReference>
<dbReference type="PANTHER" id="PTHR43373">
    <property type="entry name" value="NA(+)/H(+) ANTIPORTER SUBUNIT"/>
    <property type="match status" value="1"/>
</dbReference>
<gene>
    <name evidence="10" type="ORF">GCM10009114_26920</name>
</gene>
<evidence type="ECO:0000313" key="11">
    <source>
        <dbReference type="Proteomes" id="UP001500359"/>
    </source>
</evidence>
<evidence type="ECO:0000259" key="8">
    <source>
        <dbReference type="Pfam" id="PF13244"/>
    </source>
</evidence>
<feature type="transmembrane region" description="Helical" evidence="7">
    <location>
        <begin position="54"/>
        <end position="75"/>
    </location>
</feature>
<evidence type="ECO:0000259" key="9">
    <source>
        <dbReference type="Pfam" id="PF20501"/>
    </source>
</evidence>
<evidence type="ECO:0000256" key="7">
    <source>
        <dbReference type="SAM" id="Phobius"/>
    </source>
</evidence>
<keyword evidence="6 7" id="KW-0472">Membrane</keyword>
<reference evidence="11" key="1">
    <citation type="journal article" date="2019" name="Int. J. Syst. Evol. Microbiol.">
        <title>The Global Catalogue of Microorganisms (GCM) 10K type strain sequencing project: providing services to taxonomists for standard genome sequencing and annotation.</title>
        <authorList>
            <consortium name="The Broad Institute Genomics Platform"/>
            <consortium name="The Broad Institute Genome Sequencing Center for Infectious Disease"/>
            <person name="Wu L."/>
            <person name="Ma J."/>
        </authorList>
    </citation>
    <scope>NUCLEOTIDE SEQUENCE [LARGE SCALE GENOMIC DNA]</scope>
    <source>
        <strain evidence="11">JCM 15896</strain>
    </source>
</reference>
<dbReference type="RefSeq" id="WP_343860813.1">
    <property type="nucleotide sequence ID" value="NZ_BAAAFD010000008.1"/>
</dbReference>
<feature type="transmembrane region" description="Helical" evidence="7">
    <location>
        <begin position="87"/>
        <end position="105"/>
    </location>
</feature>
<feature type="transmembrane region" description="Helical" evidence="7">
    <location>
        <begin position="153"/>
        <end position="171"/>
    </location>
</feature>
<dbReference type="NCBIfam" id="NF009159">
    <property type="entry name" value="PRK12504.1"/>
    <property type="match status" value="1"/>
</dbReference>
<sequence>MINLIIDIVLLVFLVIMAVSILHVRNLLAVSMLFGLYSLLVASVFMVLDAPDVAFTEAAVGTGIATVLMLATLAVTRVTHEKKQKRVAYIPLLIVLATGSLLLYGTHDMSNLGDGNAPAHTHIAKRFIEQGQEETGVPNLVTAVLASYRGFDTLGEVTVVLTAGFGILLLLRRNQKLRIKGVQGG</sequence>
<dbReference type="InterPro" id="IPR042106">
    <property type="entry name" value="Nuo/plastoQ_OxRdtase_6_NuoJ"/>
</dbReference>
<keyword evidence="2" id="KW-0813">Transport</keyword>
<feature type="domain" description="MrpA C-terminal/MbhD" evidence="8">
    <location>
        <begin position="12"/>
        <end position="76"/>
    </location>
</feature>
<feature type="domain" description="MrpA C-terminal/MbhE" evidence="9">
    <location>
        <begin position="118"/>
        <end position="174"/>
    </location>
</feature>
<evidence type="ECO:0000256" key="1">
    <source>
        <dbReference type="ARBA" id="ARBA00004651"/>
    </source>
</evidence>
<keyword evidence="11" id="KW-1185">Reference proteome</keyword>
<dbReference type="EMBL" id="BAAAFD010000008">
    <property type="protein sequence ID" value="GAA0858204.1"/>
    <property type="molecule type" value="Genomic_DNA"/>
</dbReference>
<dbReference type="Pfam" id="PF13244">
    <property type="entry name" value="MbhD"/>
    <property type="match status" value="1"/>
</dbReference>
<feature type="transmembrane region" description="Helical" evidence="7">
    <location>
        <begin position="6"/>
        <end position="22"/>
    </location>
</feature>
<evidence type="ECO:0000256" key="6">
    <source>
        <dbReference type="ARBA" id="ARBA00023136"/>
    </source>
</evidence>
<keyword evidence="4 7" id="KW-0812">Transmembrane</keyword>
<feature type="transmembrane region" description="Helical" evidence="7">
    <location>
        <begin position="27"/>
        <end position="48"/>
    </location>
</feature>
<accession>A0ABP3WXZ1</accession>
<evidence type="ECO:0000256" key="4">
    <source>
        <dbReference type="ARBA" id="ARBA00022692"/>
    </source>
</evidence>
<dbReference type="Gene3D" id="1.20.120.1200">
    <property type="entry name" value="NADH-ubiquinone/plastoquinone oxidoreductase chain 6, subunit NuoJ"/>
    <property type="match status" value="1"/>
</dbReference>
<evidence type="ECO:0000256" key="3">
    <source>
        <dbReference type="ARBA" id="ARBA00022475"/>
    </source>
</evidence>
<dbReference type="InterPro" id="IPR050616">
    <property type="entry name" value="CPA3_Na-H_Antiporter_A"/>
</dbReference>
<comment type="caution">
    <text evidence="10">The sequence shown here is derived from an EMBL/GenBank/DDBJ whole genome shotgun (WGS) entry which is preliminary data.</text>
</comment>
<organism evidence="10 11">
    <name type="scientific">Aliiglaciecola litoralis</name>
    <dbReference type="NCBI Taxonomy" id="582857"/>
    <lineage>
        <taxon>Bacteria</taxon>
        <taxon>Pseudomonadati</taxon>
        <taxon>Pseudomonadota</taxon>
        <taxon>Gammaproteobacteria</taxon>
        <taxon>Alteromonadales</taxon>
        <taxon>Alteromonadaceae</taxon>
        <taxon>Aliiglaciecola</taxon>
    </lineage>
</organism>